<dbReference type="EMBL" id="JARQWQ010000051">
    <property type="protein sequence ID" value="KAK2557155.1"/>
    <property type="molecule type" value="Genomic_DNA"/>
</dbReference>
<evidence type="ECO:0000313" key="1">
    <source>
        <dbReference type="EMBL" id="KAK2557155.1"/>
    </source>
</evidence>
<reference evidence="1" key="1">
    <citation type="journal article" date="2023" name="G3 (Bethesda)">
        <title>Whole genome assembly and annotation of the endangered Caribbean coral Acropora cervicornis.</title>
        <authorList>
            <person name="Selwyn J.D."/>
            <person name="Vollmer S.V."/>
        </authorList>
    </citation>
    <scope>NUCLEOTIDE SEQUENCE</scope>
    <source>
        <strain evidence="1">K2</strain>
    </source>
</reference>
<accession>A0AAD9QA66</accession>
<gene>
    <name evidence="1" type="ORF">P5673_020631</name>
</gene>
<proteinExistence type="predicted"/>
<sequence length="74" mass="8360">MIPFCAYKHCCFNDCGHTSSDAVDWAIEEMVDAPINMKREATTPRTVSLALFELRHWKSLASQIVLAAFKGRKT</sequence>
<dbReference type="Proteomes" id="UP001249851">
    <property type="component" value="Unassembled WGS sequence"/>
</dbReference>
<protein>
    <submittedName>
        <fullName evidence="1">Uncharacterized protein</fullName>
    </submittedName>
</protein>
<reference evidence="1" key="2">
    <citation type="journal article" date="2023" name="Science">
        <title>Genomic signatures of disease resistance in endangered staghorn corals.</title>
        <authorList>
            <person name="Vollmer S.V."/>
            <person name="Selwyn J.D."/>
            <person name="Despard B.A."/>
            <person name="Roesel C.L."/>
        </authorList>
    </citation>
    <scope>NUCLEOTIDE SEQUENCE</scope>
    <source>
        <strain evidence="1">K2</strain>
    </source>
</reference>
<name>A0AAD9QA66_ACRCE</name>
<dbReference type="AlphaFoldDB" id="A0AAD9QA66"/>
<evidence type="ECO:0000313" key="2">
    <source>
        <dbReference type="Proteomes" id="UP001249851"/>
    </source>
</evidence>
<organism evidence="1 2">
    <name type="scientific">Acropora cervicornis</name>
    <name type="common">Staghorn coral</name>
    <dbReference type="NCBI Taxonomy" id="6130"/>
    <lineage>
        <taxon>Eukaryota</taxon>
        <taxon>Metazoa</taxon>
        <taxon>Cnidaria</taxon>
        <taxon>Anthozoa</taxon>
        <taxon>Hexacorallia</taxon>
        <taxon>Scleractinia</taxon>
        <taxon>Astrocoeniina</taxon>
        <taxon>Acroporidae</taxon>
        <taxon>Acropora</taxon>
    </lineage>
</organism>
<keyword evidence="2" id="KW-1185">Reference proteome</keyword>
<comment type="caution">
    <text evidence="1">The sequence shown here is derived from an EMBL/GenBank/DDBJ whole genome shotgun (WGS) entry which is preliminary data.</text>
</comment>